<keyword evidence="6" id="KW-1185">Reference proteome</keyword>
<name>A0ABX9EM91_9GAMM</name>
<dbReference type="PANTHER" id="PTHR30258">
    <property type="entry name" value="TYPE II SECRETION SYSTEM PROTEIN GSPE-RELATED"/>
    <property type="match status" value="1"/>
</dbReference>
<dbReference type="InterPro" id="IPR027417">
    <property type="entry name" value="P-loop_NTPase"/>
</dbReference>
<keyword evidence="3" id="KW-0067">ATP-binding</keyword>
<sequence>MTPQILSDELSVLCQRYHALLLAIDEQSITVAVGGTPSAEMLTALKFASNRRVVIEKWPAARLEKQLVPPQSAMEKTSTYQPTSEVEVQEDIPVVRFINQTLNSAIQRRASDIHFEPMTMHCRIRLRIDGVLQEVPSAPDELTPRLIARLKIMGKLDIAERRLPQDGQFTLQLDQERYSLRIATLPIHTGEKVVLRVLQTQQQALTLDTLGLSTRALRLFKQVLRLPQGMILVTGPTGSGKTFTLYSAVRWLNSTSRNICSVEDPVEIPLEGINQTAVNAKSRLDFSRVLRALLRQDPDVIMIGEIRDSETADIAVKAAQTGHLVLSTLHTNSASETITRLRHLGVPGYLLASALKLIIAQRLVRKLCPHCREPVPSKPVSPHSSWSGPLRQWRPQGCNHCFSGYYGRVAIYDLLAFSPELQQTLSDDGKISCENPHDQNFHLNSLFNAGLTLVNEGITSLDEVFRVVGDGMEEED</sequence>
<dbReference type="PANTHER" id="PTHR30258:SF1">
    <property type="entry name" value="PROTEIN TRANSPORT PROTEIN HOFB HOMOLOG"/>
    <property type="match status" value="1"/>
</dbReference>
<evidence type="ECO:0000256" key="3">
    <source>
        <dbReference type="ARBA" id="ARBA00022840"/>
    </source>
</evidence>
<dbReference type="PROSITE" id="PS00662">
    <property type="entry name" value="T2SP_E"/>
    <property type="match status" value="1"/>
</dbReference>
<dbReference type="EMBL" id="LUSW01000053">
    <property type="protein sequence ID" value="RAT30783.1"/>
    <property type="molecule type" value="Genomic_DNA"/>
</dbReference>
<reference evidence="5 6" key="1">
    <citation type="submission" date="2016-02" db="EMBL/GenBank/DDBJ databases">
        <title>Species-wide whole genome sequencing reveals diversity, host range in Lonsdalea quercina.</title>
        <authorList>
            <person name="Li Y."/>
        </authorList>
    </citation>
    <scope>NUCLEOTIDE SEQUENCE [LARGE SCALE GENOMIC DNA]</scope>
    <source>
        <strain evidence="5 6">CFCC 12721</strain>
    </source>
</reference>
<evidence type="ECO:0000259" key="4">
    <source>
        <dbReference type="PROSITE" id="PS00662"/>
    </source>
</evidence>
<organism evidence="5 6">
    <name type="scientific">Lonsdalea populi</name>
    <dbReference type="NCBI Taxonomy" id="1172565"/>
    <lineage>
        <taxon>Bacteria</taxon>
        <taxon>Pseudomonadati</taxon>
        <taxon>Pseudomonadota</taxon>
        <taxon>Gammaproteobacteria</taxon>
        <taxon>Enterobacterales</taxon>
        <taxon>Pectobacteriaceae</taxon>
        <taxon>Lonsdalea</taxon>
    </lineage>
</organism>
<dbReference type="SUPFAM" id="SSF52540">
    <property type="entry name" value="P-loop containing nucleoside triphosphate hydrolases"/>
    <property type="match status" value="1"/>
</dbReference>
<comment type="caution">
    <text evidence="5">The sequence shown here is derived from an EMBL/GenBank/DDBJ whole genome shotgun (WGS) entry which is preliminary data.</text>
</comment>
<dbReference type="NCBIfam" id="NF007755">
    <property type="entry name" value="PRK10436.1"/>
    <property type="match status" value="1"/>
</dbReference>
<gene>
    <name evidence="5" type="ORF">AU492_16305</name>
</gene>
<dbReference type="RefSeq" id="WP_112092739.1">
    <property type="nucleotide sequence ID" value="NZ_LUSR01000065.1"/>
</dbReference>
<evidence type="ECO:0000313" key="5">
    <source>
        <dbReference type="EMBL" id="RAT30783.1"/>
    </source>
</evidence>
<accession>A0ABX9EM91</accession>
<protein>
    <submittedName>
        <fullName evidence="5">Type II secretion system protein GspE</fullName>
    </submittedName>
</protein>
<feature type="domain" description="Bacterial type II secretion system protein E" evidence="4">
    <location>
        <begin position="294"/>
        <end position="308"/>
    </location>
</feature>
<evidence type="ECO:0000313" key="6">
    <source>
        <dbReference type="Proteomes" id="UP000250186"/>
    </source>
</evidence>
<dbReference type="CDD" id="cd01129">
    <property type="entry name" value="PulE-GspE-like"/>
    <property type="match status" value="1"/>
</dbReference>
<dbReference type="Proteomes" id="UP000250186">
    <property type="component" value="Unassembled WGS sequence"/>
</dbReference>
<dbReference type="SMART" id="SM00382">
    <property type="entry name" value="AAA"/>
    <property type="match status" value="1"/>
</dbReference>
<keyword evidence="2" id="KW-0547">Nucleotide-binding</keyword>
<evidence type="ECO:0000256" key="2">
    <source>
        <dbReference type="ARBA" id="ARBA00022741"/>
    </source>
</evidence>
<dbReference type="Gene3D" id="3.30.450.90">
    <property type="match status" value="1"/>
</dbReference>
<comment type="similarity">
    <text evidence="1">Belongs to the GSP E family.</text>
</comment>
<dbReference type="Pfam" id="PF00437">
    <property type="entry name" value="T2SSE"/>
    <property type="match status" value="1"/>
</dbReference>
<proteinExistence type="inferred from homology"/>
<dbReference type="InterPro" id="IPR003593">
    <property type="entry name" value="AAA+_ATPase"/>
</dbReference>
<evidence type="ECO:0000256" key="1">
    <source>
        <dbReference type="ARBA" id="ARBA00006611"/>
    </source>
</evidence>
<dbReference type="InterPro" id="IPR001482">
    <property type="entry name" value="T2SS/T4SS_dom"/>
</dbReference>
<dbReference type="Gene3D" id="3.40.50.300">
    <property type="entry name" value="P-loop containing nucleotide triphosphate hydrolases"/>
    <property type="match status" value="1"/>
</dbReference>